<feature type="compositionally biased region" description="Polar residues" evidence="1">
    <location>
        <begin position="534"/>
        <end position="551"/>
    </location>
</feature>
<gene>
    <name evidence="2" type="ORF">HYALB_00011776</name>
</gene>
<name>A0A9N9Q756_9HELO</name>
<organism evidence="2 3">
    <name type="scientific">Hymenoscyphus albidus</name>
    <dbReference type="NCBI Taxonomy" id="595503"/>
    <lineage>
        <taxon>Eukaryota</taxon>
        <taxon>Fungi</taxon>
        <taxon>Dikarya</taxon>
        <taxon>Ascomycota</taxon>
        <taxon>Pezizomycotina</taxon>
        <taxon>Leotiomycetes</taxon>
        <taxon>Helotiales</taxon>
        <taxon>Helotiaceae</taxon>
        <taxon>Hymenoscyphus</taxon>
    </lineage>
</organism>
<feature type="region of interest" description="Disordered" evidence="1">
    <location>
        <begin position="431"/>
        <end position="563"/>
    </location>
</feature>
<dbReference type="AlphaFoldDB" id="A0A9N9Q756"/>
<feature type="compositionally biased region" description="Low complexity" evidence="1">
    <location>
        <begin position="489"/>
        <end position="511"/>
    </location>
</feature>
<dbReference type="Proteomes" id="UP000701801">
    <property type="component" value="Unassembled WGS sequence"/>
</dbReference>
<evidence type="ECO:0000313" key="3">
    <source>
        <dbReference type="Proteomes" id="UP000701801"/>
    </source>
</evidence>
<feature type="compositionally biased region" description="Acidic residues" evidence="1">
    <location>
        <begin position="554"/>
        <end position="563"/>
    </location>
</feature>
<comment type="caution">
    <text evidence="2">The sequence shown here is derived from an EMBL/GenBank/DDBJ whole genome shotgun (WGS) entry which is preliminary data.</text>
</comment>
<dbReference type="PANTHER" id="PTHR36847:SF1">
    <property type="entry name" value="AMIDOLIGASE ENZYME"/>
    <property type="match status" value="1"/>
</dbReference>
<sequence length="563" mass="62153">MVVMEEDWRSISSHSSEGKPSGPPGANRLTFGVELGLLIACRPSPGAPDPDSDDPRSIDGIVEARQYRGNDWEDRQGQVQKNVGKFLKSAGLMNVNDGQKNPKMQDWIVKDDISLNADAAGYDFMQVEIVSPPFYSSKEAVSQVGAVCDLLTSKYRIVCNETTGLHCHVGYGNHGFSPRVLSNIFATSWTFYPLLDSLHPSRRRGDHPQKEKSYSPSIKNFSHLAVDVQDLPDRNMAGLKTILETRGNVGPQEILHLMQPAVAGYGRLAYNISNIAAWFDFTLAAAFGNPRIKKTIEFRQHEGTLASRRIKSWINVCQGLVRFAERVDDAALDKFLLRHINDNQDTDYTAIDLLKAIALPDEAAFYKQWFQEHPGWLDPPSPASESEPSGADDYVEAFPLTPEALRDLGYNAKSESDSPEKPVFKIMKDIDETESGPSGPSGPPRRQGIRVLDWDTESNPEPSKSPPKSKPLEDSHVPVLVRGVDWDTESNPEPSKSPSKSEPSEGSPVPVLVRGVDWDTESNPEPSEGEEVSNPDTESNSDTSGDPPTSRQVDDDDLLDFVN</sequence>
<reference evidence="2" key="1">
    <citation type="submission" date="2021-07" db="EMBL/GenBank/DDBJ databases">
        <authorList>
            <person name="Durling M."/>
        </authorList>
    </citation>
    <scope>NUCLEOTIDE SEQUENCE</scope>
</reference>
<dbReference type="OrthoDB" id="412402at2759"/>
<dbReference type="EMBL" id="CAJVRM010000171">
    <property type="protein sequence ID" value="CAG8976291.1"/>
    <property type="molecule type" value="Genomic_DNA"/>
</dbReference>
<evidence type="ECO:0000313" key="2">
    <source>
        <dbReference type="EMBL" id="CAG8976291.1"/>
    </source>
</evidence>
<keyword evidence="3" id="KW-1185">Reference proteome</keyword>
<accession>A0A9N9Q756</accession>
<evidence type="ECO:0000256" key="1">
    <source>
        <dbReference type="SAM" id="MobiDB-lite"/>
    </source>
</evidence>
<evidence type="ECO:0008006" key="4">
    <source>
        <dbReference type="Google" id="ProtNLM"/>
    </source>
</evidence>
<dbReference type="InterPro" id="IPR022025">
    <property type="entry name" value="Amidoligase_2"/>
</dbReference>
<dbReference type="Pfam" id="PF12224">
    <property type="entry name" value="Amidoligase_2"/>
    <property type="match status" value="1"/>
</dbReference>
<protein>
    <recommendedName>
        <fullName evidence="4">Amidoligase enzyme-domain-containing protein</fullName>
    </recommendedName>
</protein>
<feature type="compositionally biased region" description="Acidic residues" evidence="1">
    <location>
        <begin position="518"/>
        <end position="533"/>
    </location>
</feature>
<feature type="region of interest" description="Disordered" evidence="1">
    <location>
        <begin position="1"/>
        <end position="27"/>
    </location>
</feature>
<proteinExistence type="predicted"/>
<dbReference type="PANTHER" id="PTHR36847">
    <property type="entry name" value="AMIDOLIGASE ENZYME"/>
    <property type="match status" value="1"/>
</dbReference>